<keyword evidence="5" id="KW-0732">Signal</keyword>
<sequence>MKLTRRETLAAAGAIGLATQAKAAIPDSATVDVAVIGAGVFGAWSAWHLKKAGLSVALFDQYSPGNARSSSGGESRVVRVSYGGDPLYSSMAVDSLAQWDALSARQSQPILHKVGVLWFAAKEDASFHQSLDWLRASGLDRWEGDAAAMRERFPQMRFADNELGFLETGTGALIAGRGVQAVVADAGLEAVRAKIGQPKKLSNGLYQIGDRTARHLVYACGPWLPKIFPEVLGGRIFVTRQEVFHFGAAPGDSRFASPSLPVWADSNAQDFAYGFPDLEGQGFKMAFDTHGEEVDPDTQSRQLSAEGIARARSYLKIRFPDLADAPLIHSRVCQYENSSNGDFLIDQLPGHDNVWLVGGGSGHGFKHGPAVGKRVAAHILNPVTAVEPRFSLATKATKQNRTVY</sequence>
<evidence type="ECO:0000313" key="7">
    <source>
        <dbReference type="EMBL" id="RDV07027.1"/>
    </source>
</evidence>
<name>A0A371BHP1_9SPHN</name>
<feature type="domain" description="FAD dependent oxidoreductase" evidence="6">
    <location>
        <begin position="32"/>
        <end position="377"/>
    </location>
</feature>
<dbReference type="PANTHER" id="PTHR10961:SF46">
    <property type="entry name" value="PEROXISOMAL SARCOSINE OXIDASE"/>
    <property type="match status" value="1"/>
</dbReference>
<keyword evidence="2" id="KW-0285">Flavoprotein</keyword>
<protein>
    <submittedName>
        <fullName evidence="7">FAD-dependent oxidoreductase</fullName>
    </submittedName>
</protein>
<keyword evidence="3" id="KW-0274">FAD</keyword>
<dbReference type="RefSeq" id="WP_115548572.1">
    <property type="nucleotide sequence ID" value="NZ_QRGP01000001.1"/>
</dbReference>
<comment type="cofactor">
    <cofactor evidence="1">
        <name>FAD</name>
        <dbReference type="ChEBI" id="CHEBI:57692"/>
    </cofactor>
</comment>
<dbReference type="OrthoDB" id="9806257at2"/>
<organism evidence="7 8">
    <name type="scientific">Sphingorhabdus pulchriflava</name>
    <dbReference type="NCBI Taxonomy" id="2292257"/>
    <lineage>
        <taxon>Bacteria</taxon>
        <taxon>Pseudomonadati</taxon>
        <taxon>Pseudomonadota</taxon>
        <taxon>Alphaproteobacteria</taxon>
        <taxon>Sphingomonadales</taxon>
        <taxon>Sphingomonadaceae</taxon>
        <taxon>Sphingorhabdus</taxon>
    </lineage>
</organism>
<dbReference type="AlphaFoldDB" id="A0A371BHP1"/>
<evidence type="ECO:0000256" key="4">
    <source>
        <dbReference type="ARBA" id="ARBA00023002"/>
    </source>
</evidence>
<reference evidence="8" key="1">
    <citation type="submission" date="2018-08" db="EMBL/GenBank/DDBJ databases">
        <authorList>
            <person name="Kim S.-J."/>
            <person name="Jung G.-Y."/>
        </authorList>
    </citation>
    <scope>NUCLEOTIDE SEQUENCE [LARGE SCALE GENOMIC DNA]</scope>
    <source>
        <strain evidence="8">GY_G</strain>
    </source>
</reference>
<comment type="caution">
    <text evidence="7">The sequence shown here is derived from an EMBL/GenBank/DDBJ whole genome shotgun (WGS) entry which is preliminary data.</text>
</comment>
<dbReference type="GO" id="GO:0050660">
    <property type="term" value="F:flavin adenine dinucleotide binding"/>
    <property type="evidence" value="ECO:0007669"/>
    <property type="project" value="InterPro"/>
</dbReference>
<evidence type="ECO:0000259" key="6">
    <source>
        <dbReference type="Pfam" id="PF01266"/>
    </source>
</evidence>
<evidence type="ECO:0000256" key="2">
    <source>
        <dbReference type="ARBA" id="ARBA00022630"/>
    </source>
</evidence>
<evidence type="ECO:0000256" key="1">
    <source>
        <dbReference type="ARBA" id="ARBA00001974"/>
    </source>
</evidence>
<proteinExistence type="predicted"/>
<dbReference type="GO" id="GO:0008115">
    <property type="term" value="F:sarcosine oxidase activity"/>
    <property type="evidence" value="ECO:0007669"/>
    <property type="project" value="TreeGrafter"/>
</dbReference>
<dbReference type="PANTHER" id="PTHR10961">
    <property type="entry name" value="PEROXISOMAL SARCOSINE OXIDASE"/>
    <property type="match status" value="1"/>
</dbReference>
<dbReference type="InterPro" id="IPR006076">
    <property type="entry name" value="FAD-dep_OxRdtase"/>
</dbReference>
<keyword evidence="4" id="KW-0560">Oxidoreductase</keyword>
<gene>
    <name evidence="7" type="ORF">DXH95_06475</name>
</gene>
<dbReference type="InterPro" id="IPR036188">
    <property type="entry name" value="FAD/NAD-bd_sf"/>
</dbReference>
<feature type="signal peptide" evidence="5">
    <location>
        <begin position="1"/>
        <end position="23"/>
    </location>
</feature>
<feature type="chain" id="PRO_5017084063" evidence="5">
    <location>
        <begin position="24"/>
        <end position="404"/>
    </location>
</feature>
<dbReference type="SUPFAM" id="SSF51905">
    <property type="entry name" value="FAD/NAD(P)-binding domain"/>
    <property type="match status" value="1"/>
</dbReference>
<dbReference type="Gene3D" id="3.50.50.60">
    <property type="entry name" value="FAD/NAD(P)-binding domain"/>
    <property type="match status" value="1"/>
</dbReference>
<evidence type="ECO:0000313" key="8">
    <source>
        <dbReference type="Proteomes" id="UP000263833"/>
    </source>
</evidence>
<dbReference type="InterPro" id="IPR045170">
    <property type="entry name" value="MTOX"/>
</dbReference>
<dbReference type="SUPFAM" id="SSF54373">
    <property type="entry name" value="FAD-linked reductases, C-terminal domain"/>
    <property type="match status" value="1"/>
</dbReference>
<accession>A0A371BHP1</accession>
<dbReference type="Proteomes" id="UP000263833">
    <property type="component" value="Unassembled WGS sequence"/>
</dbReference>
<keyword evidence="8" id="KW-1185">Reference proteome</keyword>
<evidence type="ECO:0000256" key="3">
    <source>
        <dbReference type="ARBA" id="ARBA00022827"/>
    </source>
</evidence>
<dbReference type="Gene3D" id="3.30.9.10">
    <property type="entry name" value="D-Amino Acid Oxidase, subunit A, domain 2"/>
    <property type="match status" value="1"/>
</dbReference>
<dbReference type="EMBL" id="QRGP01000001">
    <property type="protein sequence ID" value="RDV07027.1"/>
    <property type="molecule type" value="Genomic_DNA"/>
</dbReference>
<evidence type="ECO:0000256" key="5">
    <source>
        <dbReference type="SAM" id="SignalP"/>
    </source>
</evidence>
<dbReference type="Pfam" id="PF01266">
    <property type="entry name" value="DAO"/>
    <property type="match status" value="1"/>
</dbReference>